<dbReference type="PANTHER" id="PTHR43333">
    <property type="entry name" value="2-HACID_DH_C DOMAIN-CONTAINING PROTEIN"/>
    <property type="match status" value="1"/>
</dbReference>
<name>A0A1G5PVP8_9GAMM</name>
<dbReference type="STRING" id="415747.SAMN03097708_00943"/>
<protein>
    <submittedName>
        <fullName evidence="6">Phosphoglycerate dehydrogenase</fullName>
    </submittedName>
</protein>
<evidence type="ECO:0000256" key="1">
    <source>
        <dbReference type="ARBA" id="ARBA00023002"/>
    </source>
</evidence>
<sequence>MAGTLPTVVVLTAPDEGWPPGLESLESSAQLLLADSPEALQSSLPEADILMVTDFRTTWLRDAWHRAQRLRWIHATSAGVDAILFPELNESDIPVTNARGIFDAAIAEYVLGLMLAFAKDLPGTLEHQRKHRWRHRDSERIAGKRVLVVGAGSIGRRIGNLARASGMHVEGIASRKREGDDDFQAIHGADSLYDLLPDADYVVIAAPLNRSTEGLFGSEAFSRMQPGARLINIGRGPIVQTGALVEALQTGRIAGAALDVFEDEPLREDHPLWGMPQVIVSPHMAGDFIGWREALSEQFVENFRRWCRGAPLNNLVKKSP</sequence>
<dbReference type="CDD" id="cd05300">
    <property type="entry name" value="2-Hacid_dh_1"/>
    <property type="match status" value="1"/>
</dbReference>
<evidence type="ECO:0000256" key="2">
    <source>
        <dbReference type="ARBA" id="ARBA00023027"/>
    </source>
</evidence>
<dbReference type="GO" id="GO:0051287">
    <property type="term" value="F:NAD binding"/>
    <property type="evidence" value="ECO:0007669"/>
    <property type="project" value="InterPro"/>
</dbReference>
<keyword evidence="1 3" id="KW-0560">Oxidoreductase</keyword>
<dbReference type="PANTHER" id="PTHR43333:SF1">
    <property type="entry name" value="D-ISOMER SPECIFIC 2-HYDROXYACID DEHYDROGENASE NAD-BINDING DOMAIN-CONTAINING PROTEIN"/>
    <property type="match status" value="1"/>
</dbReference>
<reference evidence="6 7" key="1">
    <citation type="submission" date="2016-10" db="EMBL/GenBank/DDBJ databases">
        <authorList>
            <person name="de Groot N.N."/>
        </authorList>
    </citation>
    <scope>NUCLEOTIDE SEQUENCE [LARGE SCALE GENOMIC DNA]</scope>
    <source>
        <strain evidence="6 7">HLD2</strain>
    </source>
</reference>
<evidence type="ECO:0000256" key="3">
    <source>
        <dbReference type="RuleBase" id="RU003719"/>
    </source>
</evidence>
<evidence type="ECO:0000259" key="5">
    <source>
        <dbReference type="Pfam" id="PF02826"/>
    </source>
</evidence>
<comment type="similarity">
    <text evidence="3">Belongs to the D-isomer specific 2-hydroxyacid dehydrogenase family.</text>
</comment>
<gene>
    <name evidence="6" type="ORF">SAMN03097708_00943</name>
</gene>
<dbReference type="SUPFAM" id="SSF51735">
    <property type="entry name" value="NAD(P)-binding Rossmann-fold domains"/>
    <property type="match status" value="1"/>
</dbReference>
<dbReference type="SUPFAM" id="SSF52283">
    <property type="entry name" value="Formate/glycerate dehydrogenase catalytic domain-like"/>
    <property type="match status" value="1"/>
</dbReference>
<feature type="domain" description="D-isomer specific 2-hydroxyacid dehydrogenase catalytic" evidence="4">
    <location>
        <begin position="34"/>
        <end position="317"/>
    </location>
</feature>
<dbReference type="Gene3D" id="3.40.50.720">
    <property type="entry name" value="NAD(P)-binding Rossmann-like Domain"/>
    <property type="match status" value="2"/>
</dbReference>
<dbReference type="InterPro" id="IPR006140">
    <property type="entry name" value="D-isomer_DH_NAD-bd"/>
</dbReference>
<organism evidence="6 7">
    <name type="scientific">Thiohalomonas denitrificans</name>
    <dbReference type="NCBI Taxonomy" id="415747"/>
    <lineage>
        <taxon>Bacteria</taxon>
        <taxon>Pseudomonadati</taxon>
        <taxon>Pseudomonadota</taxon>
        <taxon>Gammaproteobacteria</taxon>
        <taxon>Thiohalomonadales</taxon>
        <taxon>Thiohalomonadaceae</taxon>
        <taxon>Thiohalomonas</taxon>
    </lineage>
</organism>
<proteinExistence type="inferred from homology"/>
<evidence type="ECO:0000313" key="7">
    <source>
        <dbReference type="Proteomes" id="UP000199648"/>
    </source>
</evidence>
<dbReference type="InterPro" id="IPR036291">
    <property type="entry name" value="NAD(P)-bd_dom_sf"/>
</dbReference>
<dbReference type="Pfam" id="PF00389">
    <property type="entry name" value="2-Hacid_dh"/>
    <property type="match status" value="1"/>
</dbReference>
<keyword evidence="2" id="KW-0520">NAD</keyword>
<accession>A0A1G5PVP8</accession>
<evidence type="ECO:0000259" key="4">
    <source>
        <dbReference type="Pfam" id="PF00389"/>
    </source>
</evidence>
<dbReference type="Proteomes" id="UP000199648">
    <property type="component" value="Unassembled WGS sequence"/>
</dbReference>
<dbReference type="EMBL" id="FMWD01000002">
    <property type="protein sequence ID" value="SCZ53502.1"/>
    <property type="molecule type" value="Genomic_DNA"/>
</dbReference>
<dbReference type="OrthoDB" id="9787219at2"/>
<dbReference type="Pfam" id="PF02826">
    <property type="entry name" value="2-Hacid_dh_C"/>
    <property type="match status" value="1"/>
</dbReference>
<dbReference type="AlphaFoldDB" id="A0A1G5PVP8"/>
<dbReference type="GO" id="GO:0016616">
    <property type="term" value="F:oxidoreductase activity, acting on the CH-OH group of donors, NAD or NADP as acceptor"/>
    <property type="evidence" value="ECO:0007669"/>
    <property type="project" value="InterPro"/>
</dbReference>
<evidence type="ECO:0000313" key="6">
    <source>
        <dbReference type="EMBL" id="SCZ53502.1"/>
    </source>
</evidence>
<dbReference type="InterPro" id="IPR006139">
    <property type="entry name" value="D-isomer_2_OHA_DH_cat_dom"/>
</dbReference>
<feature type="domain" description="D-isomer specific 2-hydroxyacid dehydrogenase NAD-binding" evidence="5">
    <location>
        <begin position="111"/>
        <end position="285"/>
    </location>
</feature>
<keyword evidence="7" id="KW-1185">Reference proteome</keyword>